<feature type="chain" id="PRO_5040431109" description="Glycosyltransferase 61 catalytic domain-containing protein" evidence="8">
    <location>
        <begin position="28"/>
        <end position="471"/>
    </location>
</feature>
<evidence type="ECO:0000256" key="8">
    <source>
        <dbReference type="SAM" id="SignalP"/>
    </source>
</evidence>
<evidence type="ECO:0000313" key="11">
    <source>
        <dbReference type="Proteomes" id="UP000807342"/>
    </source>
</evidence>
<dbReference type="Pfam" id="PF04577">
    <property type="entry name" value="Glyco_transf_61"/>
    <property type="match status" value="1"/>
</dbReference>
<dbReference type="EMBL" id="MU151052">
    <property type="protein sequence ID" value="KAF9454843.1"/>
    <property type="molecule type" value="Genomic_DNA"/>
</dbReference>
<keyword evidence="6" id="KW-0472">Membrane</keyword>
<evidence type="ECO:0000256" key="7">
    <source>
        <dbReference type="ARBA" id="ARBA00023180"/>
    </source>
</evidence>
<dbReference type="Proteomes" id="UP000807342">
    <property type="component" value="Unassembled WGS sequence"/>
</dbReference>
<sequence length="471" mass="53817">MAPPFPTRREFILVFFLLVALLFLNHGQPPRHPIFTKDSLSNSSHTLQTELPTRIQTRLSWGKDSVPQTKLVAHVPGWTVFDRLYILNGIVYIVADDLTSLPDVSFVLSKGIFIEPGQEAEETRLPTDNDIRIISTEEARKLFGTGASIIDGVTFFVNDPYQFVTHYYHWSAELWFGFWRTYSTLDPTITAEGNTTLPFARRIMFSHLDANHWRDYAHMNEWVARSSFPSVAMEFIDDWRDRAELGKPFVFDRVVVADRSAAMRSYNFQRYQRTASAPFALPGSLNWWMPIRNNVVEFAGLDPSVGGGTTNQPVITYISRQKWGRRMLIPGDHDKLVEELYKLRDQYGYEVNVVQAEEMSRVEQIRLAARTTILMGVHGNGLTSLVWMKPNPRATVMEFFYPGGFAFDYEYTTRALGMTHYGFWGNEYFTSPGVPIPEYVEGFQGNSIPIDGKVVAQLCIDRLSLASEVDD</sequence>
<comment type="caution">
    <text evidence="10">The sequence shown here is derived from an EMBL/GenBank/DDBJ whole genome shotgun (WGS) entry which is preliminary data.</text>
</comment>
<gene>
    <name evidence="10" type="ORF">P691DRAFT_716768</name>
</gene>
<dbReference type="GO" id="GO:0005783">
    <property type="term" value="C:endoplasmic reticulum"/>
    <property type="evidence" value="ECO:0007669"/>
    <property type="project" value="TreeGrafter"/>
</dbReference>
<name>A0A9P5XQ19_9AGAR</name>
<dbReference type="InterPro" id="IPR007657">
    <property type="entry name" value="Glycosyltransferase_61"/>
</dbReference>
<dbReference type="GO" id="GO:0097363">
    <property type="term" value="F:protein O-acetylglucosaminyltransferase activity"/>
    <property type="evidence" value="ECO:0007669"/>
    <property type="project" value="TreeGrafter"/>
</dbReference>
<evidence type="ECO:0000256" key="5">
    <source>
        <dbReference type="ARBA" id="ARBA00022989"/>
    </source>
</evidence>
<feature type="signal peptide" evidence="8">
    <location>
        <begin position="1"/>
        <end position="27"/>
    </location>
</feature>
<accession>A0A9P5XQ19</accession>
<feature type="domain" description="Glycosyltransferase 61 catalytic" evidence="9">
    <location>
        <begin position="167"/>
        <end position="391"/>
    </location>
</feature>
<dbReference type="PANTHER" id="PTHR20961:SF38">
    <property type="entry name" value="PROTEIN O-LINKED-MANNOSE BETA-1,4-N-ACETYLGLUCOSAMINYLTRANSFERASE 2"/>
    <property type="match status" value="1"/>
</dbReference>
<keyword evidence="7" id="KW-0325">Glycoprotein</keyword>
<evidence type="ECO:0000256" key="4">
    <source>
        <dbReference type="ARBA" id="ARBA00022692"/>
    </source>
</evidence>
<dbReference type="PANTHER" id="PTHR20961">
    <property type="entry name" value="GLYCOSYLTRANSFERASE"/>
    <property type="match status" value="1"/>
</dbReference>
<comment type="subcellular location">
    <subcellularLocation>
        <location evidence="1">Membrane</location>
        <topology evidence="1">Single-pass membrane protein</topology>
    </subcellularLocation>
</comment>
<evidence type="ECO:0000256" key="6">
    <source>
        <dbReference type="ARBA" id="ARBA00023136"/>
    </source>
</evidence>
<reference evidence="10" key="1">
    <citation type="submission" date="2020-11" db="EMBL/GenBank/DDBJ databases">
        <authorList>
            <consortium name="DOE Joint Genome Institute"/>
            <person name="Ahrendt S."/>
            <person name="Riley R."/>
            <person name="Andreopoulos W."/>
            <person name="Labutti K."/>
            <person name="Pangilinan J."/>
            <person name="Ruiz-Duenas F.J."/>
            <person name="Barrasa J.M."/>
            <person name="Sanchez-Garcia M."/>
            <person name="Camarero S."/>
            <person name="Miyauchi S."/>
            <person name="Serrano A."/>
            <person name="Linde D."/>
            <person name="Babiker R."/>
            <person name="Drula E."/>
            <person name="Ayuso-Fernandez I."/>
            <person name="Pacheco R."/>
            <person name="Padilla G."/>
            <person name="Ferreira P."/>
            <person name="Barriuso J."/>
            <person name="Kellner H."/>
            <person name="Castanera R."/>
            <person name="Alfaro M."/>
            <person name="Ramirez L."/>
            <person name="Pisabarro A.G."/>
            <person name="Kuo A."/>
            <person name="Tritt A."/>
            <person name="Lipzen A."/>
            <person name="He G."/>
            <person name="Yan M."/>
            <person name="Ng V."/>
            <person name="Cullen D."/>
            <person name="Martin F."/>
            <person name="Rosso M.-N."/>
            <person name="Henrissat B."/>
            <person name="Hibbett D."/>
            <person name="Martinez A.T."/>
            <person name="Grigoriev I.V."/>
        </authorList>
    </citation>
    <scope>NUCLEOTIDE SEQUENCE</scope>
    <source>
        <strain evidence="10">MF-IS2</strain>
    </source>
</reference>
<dbReference type="AlphaFoldDB" id="A0A9P5XQ19"/>
<dbReference type="GO" id="GO:0016020">
    <property type="term" value="C:membrane"/>
    <property type="evidence" value="ECO:0007669"/>
    <property type="project" value="UniProtKB-SubCell"/>
</dbReference>
<keyword evidence="4" id="KW-0812">Transmembrane</keyword>
<keyword evidence="5" id="KW-1133">Transmembrane helix</keyword>
<keyword evidence="11" id="KW-1185">Reference proteome</keyword>
<dbReference type="OrthoDB" id="529273at2759"/>
<dbReference type="GO" id="GO:0035269">
    <property type="term" value="P:protein O-linked glycosylation via mannose"/>
    <property type="evidence" value="ECO:0007669"/>
    <property type="project" value="TreeGrafter"/>
</dbReference>
<keyword evidence="3" id="KW-0808">Transferase</keyword>
<evidence type="ECO:0000256" key="1">
    <source>
        <dbReference type="ARBA" id="ARBA00004167"/>
    </source>
</evidence>
<proteinExistence type="predicted"/>
<protein>
    <recommendedName>
        <fullName evidence="9">Glycosyltransferase 61 catalytic domain-containing protein</fullName>
    </recommendedName>
</protein>
<organism evidence="10 11">
    <name type="scientific">Macrolepiota fuliginosa MF-IS2</name>
    <dbReference type="NCBI Taxonomy" id="1400762"/>
    <lineage>
        <taxon>Eukaryota</taxon>
        <taxon>Fungi</taxon>
        <taxon>Dikarya</taxon>
        <taxon>Basidiomycota</taxon>
        <taxon>Agaricomycotina</taxon>
        <taxon>Agaricomycetes</taxon>
        <taxon>Agaricomycetidae</taxon>
        <taxon>Agaricales</taxon>
        <taxon>Agaricineae</taxon>
        <taxon>Agaricaceae</taxon>
        <taxon>Macrolepiota</taxon>
    </lineage>
</organism>
<dbReference type="InterPro" id="IPR049625">
    <property type="entry name" value="Glyco_transf_61_cat"/>
</dbReference>
<keyword evidence="2" id="KW-0328">Glycosyltransferase</keyword>
<evidence type="ECO:0000259" key="9">
    <source>
        <dbReference type="Pfam" id="PF04577"/>
    </source>
</evidence>
<keyword evidence="8" id="KW-0732">Signal</keyword>
<evidence type="ECO:0000313" key="10">
    <source>
        <dbReference type="EMBL" id="KAF9454843.1"/>
    </source>
</evidence>
<evidence type="ECO:0000256" key="3">
    <source>
        <dbReference type="ARBA" id="ARBA00022679"/>
    </source>
</evidence>
<evidence type="ECO:0000256" key="2">
    <source>
        <dbReference type="ARBA" id="ARBA00022676"/>
    </source>
</evidence>